<dbReference type="STRING" id="768710.DesyoDRAFT_1057"/>
<dbReference type="CDD" id="cd00093">
    <property type="entry name" value="HTH_XRE"/>
    <property type="match status" value="1"/>
</dbReference>
<reference evidence="2 3" key="1">
    <citation type="submission" date="2011-11" db="EMBL/GenBank/DDBJ databases">
        <title>The Noncontiguous Finished genome of Desulfosporosinus youngiae DSM 17734.</title>
        <authorList>
            <consortium name="US DOE Joint Genome Institute (JGI-PGF)"/>
            <person name="Lucas S."/>
            <person name="Han J."/>
            <person name="Lapidus A."/>
            <person name="Cheng J.-F."/>
            <person name="Goodwin L."/>
            <person name="Pitluck S."/>
            <person name="Peters L."/>
            <person name="Ovchinnikova G."/>
            <person name="Lu M."/>
            <person name="Land M.L."/>
            <person name="Hauser L."/>
            <person name="Pester M."/>
            <person name="Spring S."/>
            <person name="Ollivier B."/>
            <person name="Rattei T."/>
            <person name="Klenk H.-P."/>
            <person name="Wagner M."/>
            <person name="Loy A."/>
            <person name="Woyke T.J."/>
        </authorList>
    </citation>
    <scope>NUCLEOTIDE SEQUENCE [LARGE SCALE GENOMIC DNA]</scope>
    <source>
        <strain evidence="2 3">DSM 17734</strain>
    </source>
</reference>
<proteinExistence type="predicted"/>
<dbReference type="HOGENOM" id="CLU_066192_46_1_9"/>
<name>H5Y230_9FIRM</name>
<dbReference type="RefSeq" id="WP_007780330.1">
    <property type="nucleotide sequence ID" value="NZ_CM001441.1"/>
</dbReference>
<evidence type="ECO:0000313" key="2">
    <source>
        <dbReference type="EMBL" id="EHQ88228.1"/>
    </source>
</evidence>
<evidence type="ECO:0000259" key="1">
    <source>
        <dbReference type="Pfam" id="PF13443"/>
    </source>
</evidence>
<keyword evidence="3" id="KW-1185">Reference proteome</keyword>
<sequence length="83" mass="9345">MAKYRKYPELNSLKGRIRERNTSYRKLSGEIGMAVNTLSDKLNGFYALSIPEAEAIAIVLDIPPGQMDKYFFPSMLRNATNSA</sequence>
<dbReference type="InterPro" id="IPR001387">
    <property type="entry name" value="Cro/C1-type_HTH"/>
</dbReference>
<dbReference type="AlphaFoldDB" id="H5Y230"/>
<dbReference type="GO" id="GO:0003677">
    <property type="term" value="F:DNA binding"/>
    <property type="evidence" value="ECO:0007669"/>
    <property type="project" value="InterPro"/>
</dbReference>
<dbReference type="Proteomes" id="UP000005104">
    <property type="component" value="Chromosome"/>
</dbReference>
<organism evidence="2 3">
    <name type="scientific">Desulfosporosinus youngiae DSM 17734</name>
    <dbReference type="NCBI Taxonomy" id="768710"/>
    <lineage>
        <taxon>Bacteria</taxon>
        <taxon>Bacillati</taxon>
        <taxon>Bacillota</taxon>
        <taxon>Clostridia</taxon>
        <taxon>Eubacteriales</taxon>
        <taxon>Desulfitobacteriaceae</taxon>
        <taxon>Desulfosporosinus</taxon>
    </lineage>
</organism>
<feature type="domain" description="HTH cro/C1-type" evidence="1">
    <location>
        <begin position="13"/>
        <end position="66"/>
    </location>
</feature>
<protein>
    <recommendedName>
        <fullName evidence="1">HTH cro/C1-type domain-containing protein</fullName>
    </recommendedName>
</protein>
<accession>H5Y230</accession>
<dbReference type="EMBL" id="CM001441">
    <property type="protein sequence ID" value="EHQ88228.1"/>
    <property type="molecule type" value="Genomic_DNA"/>
</dbReference>
<dbReference type="Pfam" id="PF13443">
    <property type="entry name" value="HTH_26"/>
    <property type="match status" value="1"/>
</dbReference>
<gene>
    <name evidence="2" type="ORF">DesyoDRAFT_1057</name>
</gene>
<dbReference type="InterPro" id="IPR010982">
    <property type="entry name" value="Lambda_DNA-bd_dom_sf"/>
</dbReference>
<dbReference type="SUPFAM" id="SSF47413">
    <property type="entry name" value="lambda repressor-like DNA-binding domains"/>
    <property type="match status" value="1"/>
</dbReference>
<dbReference type="OrthoDB" id="2087228at2"/>
<evidence type="ECO:0000313" key="3">
    <source>
        <dbReference type="Proteomes" id="UP000005104"/>
    </source>
</evidence>